<dbReference type="AlphaFoldDB" id="A0AAV2A5L7"/>
<dbReference type="EMBL" id="CAXIEN010000121">
    <property type="protein sequence ID" value="CAL1279325.1"/>
    <property type="molecule type" value="Genomic_DNA"/>
</dbReference>
<evidence type="ECO:0000313" key="2">
    <source>
        <dbReference type="EMBL" id="CAL1279325.1"/>
    </source>
</evidence>
<feature type="non-terminal residue" evidence="2">
    <location>
        <position position="88"/>
    </location>
</feature>
<gene>
    <name evidence="2" type="ORF">LARSCL_LOCUS10284</name>
</gene>
<evidence type="ECO:0000313" key="3">
    <source>
        <dbReference type="Proteomes" id="UP001497382"/>
    </source>
</evidence>
<name>A0AAV2A5L7_9ARAC</name>
<dbReference type="Gene3D" id="3.40.50.1820">
    <property type="entry name" value="alpha/beta hydrolase"/>
    <property type="match status" value="1"/>
</dbReference>
<keyword evidence="1" id="KW-0732">Signal</keyword>
<sequence>MLLISLFTVVCLVGEAVTESQVPDPLDVGKLEPSYNALFANKCIEDLGCFYTGPPFWDPVNRPISLPPADKIRTRFLLYTRSNPDEPT</sequence>
<comment type="caution">
    <text evidence="2">The sequence shown here is derived from an EMBL/GenBank/DDBJ whole genome shotgun (WGS) entry which is preliminary data.</text>
</comment>
<evidence type="ECO:0000256" key="1">
    <source>
        <dbReference type="SAM" id="SignalP"/>
    </source>
</evidence>
<keyword evidence="3" id="KW-1185">Reference proteome</keyword>
<feature type="chain" id="PRO_5043561791" evidence="1">
    <location>
        <begin position="19"/>
        <end position="88"/>
    </location>
</feature>
<feature type="signal peptide" evidence="1">
    <location>
        <begin position="1"/>
        <end position="18"/>
    </location>
</feature>
<organism evidence="2 3">
    <name type="scientific">Larinioides sclopetarius</name>
    <dbReference type="NCBI Taxonomy" id="280406"/>
    <lineage>
        <taxon>Eukaryota</taxon>
        <taxon>Metazoa</taxon>
        <taxon>Ecdysozoa</taxon>
        <taxon>Arthropoda</taxon>
        <taxon>Chelicerata</taxon>
        <taxon>Arachnida</taxon>
        <taxon>Araneae</taxon>
        <taxon>Araneomorphae</taxon>
        <taxon>Entelegynae</taxon>
        <taxon>Araneoidea</taxon>
        <taxon>Araneidae</taxon>
        <taxon>Larinioides</taxon>
    </lineage>
</organism>
<accession>A0AAV2A5L7</accession>
<dbReference type="Proteomes" id="UP001497382">
    <property type="component" value="Unassembled WGS sequence"/>
</dbReference>
<protein>
    <submittedName>
        <fullName evidence="2">Uncharacterized protein</fullName>
    </submittedName>
</protein>
<proteinExistence type="predicted"/>
<reference evidence="2 3" key="1">
    <citation type="submission" date="2024-04" db="EMBL/GenBank/DDBJ databases">
        <authorList>
            <person name="Rising A."/>
            <person name="Reimegard J."/>
            <person name="Sonavane S."/>
            <person name="Akerstrom W."/>
            <person name="Nylinder S."/>
            <person name="Hedman E."/>
            <person name="Kallberg Y."/>
        </authorList>
    </citation>
    <scope>NUCLEOTIDE SEQUENCE [LARGE SCALE GENOMIC DNA]</scope>
</reference>
<dbReference type="InterPro" id="IPR029058">
    <property type="entry name" value="AB_hydrolase_fold"/>
</dbReference>